<keyword evidence="3" id="KW-1185">Reference proteome</keyword>
<dbReference type="EMBL" id="BMFA01000017">
    <property type="protein sequence ID" value="GGB62371.1"/>
    <property type="molecule type" value="Genomic_DNA"/>
</dbReference>
<evidence type="ECO:0000256" key="1">
    <source>
        <dbReference type="SAM" id="MobiDB-lite"/>
    </source>
</evidence>
<name>A0A916TN93_9HYPH</name>
<evidence type="ECO:0000313" key="3">
    <source>
        <dbReference type="Proteomes" id="UP000605148"/>
    </source>
</evidence>
<gene>
    <name evidence="2" type="ORF">GCM10011316_37880</name>
</gene>
<reference evidence="2" key="1">
    <citation type="journal article" date="2014" name="Int. J. Syst. Evol. Microbiol.">
        <title>Complete genome sequence of Corynebacterium casei LMG S-19264T (=DSM 44701T), isolated from a smear-ripened cheese.</title>
        <authorList>
            <consortium name="US DOE Joint Genome Institute (JGI-PGF)"/>
            <person name="Walter F."/>
            <person name="Albersmeier A."/>
            <person name="Kalinowski J."/>
            <person name="Ruckert C."/>
        </authorList>
    </citation>
    <scope>NUCLEOTIDE SEQUENCE</scope>
    <source>
        <strain evidence="2">CGMCC 1.12426</strain>
    </source>
</reference>
<protein>
    <submittedName>
        <fullName evidence="2">Uncharacterized protein</fullName>
    </submittedName>
</protein>
<comment type="caution">
    <text evidence="2">The sequence shown here is derived from an EMBL/GenBank/DDBJ whole genome shotgun (WGS) entry which is preliminary data.</text>
</comment>
<proteinExistence type="predicted"/>
<accession>A0A916TN93</accession>
<reference evidence="2" key="2">
    <citation type="submission" date="2020-09" db="EMBL/GenBank/DDBJ databases">
        <authorList>
            <person name="Sun Q."/>
            <person name="Zhou Y."/>
        </authorList>
    </citation>
    <scope>NUCLEOTIDE SEQUENCE</scope>
    <source>
        <strain evidence="2">CGMCC 1.12426</strain>
    </source>
</reference>
<organism evidence="2 3">
    <name type="scientific">Roseibium aquae</name>
    <dbReference type="NCBI Taxonomy" id="1323746"/>
    <lineage>
        <taxon>Bacteria</taxon>
        <taxon>Pseudomonadati</taxon>
        <taxon>Pseudomonadota</taxon>
        <taxon>Alphaproteobacteria</taxon>
        <taxon>Hyphomicrobiales</taxon>
        <taxon>Stappiaceae</taxon>
        <taxon>Roseibium</taxon>
    </lineage>
</organism>
<feature type="region of interest" description="Disordered" evidence="1">
    <location>
        <begin position="1"/>
        <end position="26"/>
    </location>
</feature>
<evidence type="ECO:0000313" key="2">
    <source>
        <dbReference type="EMBL" id="GGB62371.1"/>
    </source>
</evidence>
<feature type="compositionally biased region" description="Basic and acidic residues" evidence="1">
    <location>
        <begin position="1"/>
        <end position="14"/>
    </location>
</feature>
<dbReference type="Proteomes" id="UP000605148">
    <property type="component" value="Unassembled WGS sequence"/>
</dbReference>
<sequence>MKKQVPADRAEFQKPQKSGAVPLATSSPEAEIVMRSALEKWGDEGGAPAQDSMHSEYGKRIETDGTWTIYHVFSGGPATIGGDLMQGMTLKDTLDQMQRAKFRNCERRAAHAGVLKARFLPTWLVRLRSCF</sequence>
<dbReference type="AlphaFoldDB" id="A0A916TN93"/>